<evidence type="ECO:0000259" key="2">
    <source>
        <dbReference type="Pfam" id="PF00535"/>
    </source>
</evidence>
<evidence type="ECO:0000313" key="3">
    <source>
        <dbReference type="EMBL" id="QHU10772.1"/>
    </source>
</evidence>
<name>A0A6C0JYC8_9ZZZZ</name>
<dbReference type="AlphaFoldDB" id="A0A6C0JYC8"/>
<organism evidence="3">
    <name type="scientific">viral metagenome</name>
    <dbReference type="NCBI Taxonomy" id="1070528"/>
    <lineage>
        <taxon>unclassified sequences</taxon>
        <taxon>metagenomes</taxon>
        <taxon>organismal metagenomes</taxon>
    </lineage>
</organism>
<dbReference type="InterPro" id="IPR029044">
    <property type="entry name" value="Nucleotide-diphossugar_trans"/>
</dbReference>
<dbReference type="GO" id="GO:0016758">
    <property type="term" value="F:hexosyltransferase activity"/>
    <property type="evidence" value="ECO:0007669"/>
    <property type="project" value="UniProtKB-ARBA"/>
</dbReference>
<keyword evidence="1" id="KW-0175">Coiled coil</keyword>
<dbReference type="PANTHER" id="PTHR22916:SF3">
    <property type="entry name" value="UDP-GLCNAC:BETAGAL BETA-1,3-N-ACETYLGLUCOSAMINYLTRANSFERASE-LIKE PROTEIN 1"/>
    <property type="match status" value="1"/>
</dbReference>
<feature type="domain" description="Glycosyltransferase 2-like" evidence="2">
    <location>
        <begin position="18"/>
        <end position="132"/>
    </location>
</feature>
<dbReference type="SUPFAM" id="SSF53448">
    <property type="entry name" value="Nucleotide-diphospho-sugar transferases"/>
    <property type="match status" value="1"/>
</dbReference>
<reference evidence="3" key="1">
    <citation type="journal article" date="2020" name="Nature">
        <title>Giant virus diversity and host interactions through global metagenomics.</title>
        <authorList>
            <person name="Schulz F."/>
            <person name="Roux S."/>
            <person name="Paez-Espino D."/>
            <person name="Jungbluth S."/>
            <person name="Walsh D.A."/>
            <person name="Denef V.J."/>
            <person name="McMahon K.D."/>
            <person name="Konstantinidis K.T."/>
            <person name="Eloe-Fadrosh E.A."/>
            <person name="Kyrpides N.C."/>
            <person name="Woyke T."/>
        </authorList>
    </citation>
    <scope>NUCLEOTIDE SEQUENCE</scope>
    <source>
        <strain evidence="3">GVMAG-S-1101165-83</strain>
    </source>
</reference>
<dbReference type="Gene3D" id="3.90.550.10">
    <property type="entry name" value="Spore Coat Polysaccharide Biosynthesis Protein SpsA, Chain A"/>
    <property type="match status" value="1"/>
</dbReference>
<proteinExistence type="predicted"/>
<dbReference type="EMBL" id="MN740771">
    <property type="protein sequence ID" value="QHU10772.1"/>
    <property type="molecule type" value="Genomic_DNA"/>
</dbReference>
<dbReference type="InterPro" id="IPR001173">
    <property type="entry name" value="Glyco_trans_2-like"/>
</dbReference>
<feature type="coiled-coil region" evidence="1">
    <location>
        <begin position="260"/>
        <end position="321"/>
    </location>
</feature>
<accession>A0A6C0JYC8</accession>
<protein>
    <recommendedName>
        <fullName evidence="2">Glycosyltransferase 2-like domain-containing protein</fullName>
    </recommendedName>
</protein>
<dbReference type="PANTHER" id="PTHR22916">
    <property type="entry name" value="GLYCOSYLTRANSFERASE"/>
    <property type="match status" value="1"/>
</dbReference>
<sequence>MKKNAKTGNKKDEFPFVSICTPTFNRRPFYSVIIKCFENQTYPKDRMEWIIIDDGTDKIEDLVKDIPQVKYFKYDKKMNLGKKRNLMHEKATGDILVYMDDDDYYPPERVSHAVEMLQKNPEALCAGSSEMYIYFKHIHKTYKFGPYGPNHSTAATFAFRRELLKQTRYNDNEALAEEKAFLKGYTIPFVQLDSMKSILVFSHVHNSFDKKTMLENPNPYVSLSEKTVDDFVKEPDIKEFFMNTIDAVLASYEPGRPEHKPEVHQQIEELTKKRAEAIENHQKMMQMQQKNIMNANPIELAAAYEKKLSEQTQMIHSLMQENTQLTTKVVYLENKIKEIIQKSIQQRTQQLN</sequence>
<dbReference type="CDD" id="cd00761">
    <property type="entry name" value="Glyco_tranf_GTA_type"/>
    <property type="match status" value="1"/>
</dbReference>
<evidence type="ECO:0000256" key="1">
    <source>
        <dbReference type="SAM" id="Coils"/>
    </source>
</evidence>
<dbReference type="Pfam" id="PF00535">
    <property type="entry name" value="Glycos_transf_2"/>
    <property type="match status" value="1"/>
</dbReference>